<evidence type="ECO:0000256" key="2">
    <source>
        <dbReference type="ARBA" id="ARBA00022723"/>
    </source>
</evidence>
<dbReference type="Proteomes" id="UP000008983">
    <property type="component" value="Unassembled WGS sequence"/>
</dbReference>
<protein>
    <submittedName>
        <fullName evidence="6">Zinc finger protein 259, putative</fullName>
    </submittedName>
</protein>
<keyword evidence="7" id="KW-1185">Reference proteome</keyword>
<dbReference type="eggNOG" id="KOG2703">
    <property type="taxonomic scope" value="Eukaryota"/>
</dbReference>
<proteinExistence type="inferred from homology"/>
<organism evidence="6 7">
    <name type="scientific">Ichthyophthirius multifiliis</name>
    <name type="common">White spot disease agent</name>
    <name type="synonym">Ich</name>
    <dbReference type="NCBI Taxonomy" id="5932"/>
    <lineage>
        <taxon>Eukaryota</taxon>
        <taxon>Sar</taxon>
        <taxon>Alveolata</taxon>
        <taxon>Ciliophora</taxon>
        <taxon>Intramacronucleata</taxon>
        <taxon>Oligohymenophorea</taxon>
        <taxon>Hymenostomatida</taxon>
        <taxon>Ophryoglenina</taxon>
        <taxon>Ichthyophthirius</taxon>
    </lineage>
</organism>
<evidence type="ECO:0000256" key="1">
    <source>
        <dbReference type="ARBA" id="ARBA00008354"/>
    </source>
</evidence>
<evidence type="ECO:0000256" key="4">
    <source>
        <dbReference type="ARBA" id="ARBA00022833"/>
    </source>
</evidence>
<evidence type="ECO:0000313" key="6">
    <source>
        <dbReference type="EMBL" id="EGR28690.1"/>
    </source>
</evidence>
<dbReference type="PANTHER" id="PTHR10876:SF0">
    <property type="entry name" value="ZINC FINGER PROTEIN ZPR1"/>
    <property type="match status" value="1"/>
</dbReference>
<reference evidence="6 7" key="1">
    <citation type="submission" date="2011-07" db="EMBL/GenBank/DDBJ databases">
        <authorList>
            <person name="Coyne R."/>
            <person name="Brami D."/>
            <person name="Johnson J."/>
            <person name="Hostetler J."/>
            <person name="Hannick L."/>
            <person name="Clark T."/>
            <person name="Cassidy-Hanley D."/>
            <person name="Inman J."/>
        </authorList>
    </citation>
    <scope>NUCLEOTIDE SEQUENCE [LARGE SCALE GENOMIC DNA]</scope>
    <source>
        <strain evidence="6 7">G5</strain>
    </source>
</reference>
<dbReference type="GO" id="GO:0008270">
    <property type="term" value="F:zinc ion binding"/>
    <property type="evidence" value="ECO:0007669"/>
    <property type="project" value="UniProtKB-KW"/>
</dbReference>
<dbReference type="FunFam" id="2.60.120.1040:FF:000003">
    <property type="entry name" value="Zinc finger protein zpr1"/>
    <property type="match status" value="1"/>
</dbReference>
<sequence length="466" mass="53231">MEENTQMFADIKSDQELKKKAMVIESMCINCEENGKTTLLMVTIPMFKQIILMSFCCETCGYRNSEVQFGGKLNDYASRITLKVKDISDFKRDCVKSEHCTIRISELDLEIPSSGKGSVNTIEGFLMNAVQDLESDQEERKVKIPEMFEKIKNFIEKLNKLIEGKAFPFTFIFEDPSGNSFIKNPYAPHNDPNLHIEKISRTKEQLEAMGYSAENAIMNINQEQMDTQKVERIIQLDAHRVDFSKPLTEDVKGESLVFKVPCHSCGLEGEQKMCSTSIPYFKELIIMSFLCGFCGSKSTEVKPGGEMSALGRKIVLKVETQDDLRRDIYKSETCFVEIPELELELQAGTLGGVYTTVEGLLEKIQDNLVENNPFVGDSVDPMFKVNMDKFIENINKIRNLESKFVIIFRDIGDNSFIQNPYFPNNDPRVISETFERTFEDNEELGINDMKVENYGEQLENNEVNKN</sequence>
<evidence type="ECO:0000259" key="5">
    <source>
        <dbReference type="SMART" id="SM00709"/>
    </source>
</evidence>
<name>G0R1G7_ICHMU</name>
<dbReference type="Gene3D" id="2.20.25.420">
    <property type="entry name" value="ZPR1, zinc finger domain"/>
    <property type="match status" value="2"/>
</dbReference>
<dbReference type="FunFam" id="2.60.120.1040:FF:000006">
    <property type="entry name" value="Zinc finger protein zpr1"/>
    <property type="match status" value="1"/>
</dbReference>
<keyword evidence="2" id="KW-0479">Metal-binding</keyword>
<feature type="domain" description="Zinc finger ZPR1-type" evidence="5">
    <location>
        <begin position="26"/>
        <end position="184"/>
    </location>
</feature>
<keyword evidence="4" id="KW-0862">Zinc</keyword>
<dbReference type="NCBIfam" id="TIGR00310">
    <property type="entry name" value="ZPR1_znf"/>
    <property type="match status" value="2"/>
</dbReference>
<dbReference type="OrthoDB" id="308464at2759"/>
<dbReference type="InterPro" id="IPR004457">
    <property type="entry name" value="Znf_ZPR1"/>
</dbReference>
<accession>G0R1G7</accession>
<dbReference type="RefSeq" id="XP_004029926.1">
    <property type="nucleotide sequence ID" value="XM_004029878.1"/>
</dbReference>
<dbReference type="Gene3D" id="2.60.120.1040">
    <property type="entry name" value="ZPR1, A/B domain"/>
    <property type="match status" value="2"/>
</dbReference>
<dbReference type="EMBL" id="GL984218">
    <property type="protein sequence ID" value="EGR28690.1"/>
    <property type="molecule type" value="Genomic_DNA"/>
</dbReference>
<dbReference type="OMA" id="FREVVIM"/>
<dbReference type="SMR" id="G0R1G7"/>
<gene>
    <name evidence="6" type="ORF">IMG5_170420</name>
</gene>
<dbReference type="PANTHER" id="PTHR10876">
    <property type="entry name" value="ZINC FINGER PROTEIN ZPR1"/>
    <property type="match status" value="1"/>
</dbReference>
<evidence type="ECO:0000256" key="3">
    <source>
        <dbReference type="ARBA" id="ARBA00022771"/>
    </source>
</evidence>
<dbReference type="SMART" id="SM00709">
    <property type="entry name" value="Zpr1"/>
    <property type="match status" value="2"/>
</dbReference>
<dbReference type="InterPro" id="IPR042451">
    <property type="entry name" value="ZPR1_A/B_dom"/>
</dbReference>
<dbReference type="InterPro" id="IPR042452">
    <property type="entry name" value="ZPR1_Znf1/2"/>
</dbReference>
<dbReference type="InterPro" id="IPR056180">
    <property type="entry name" value="ZPR1_jr_dom"/>
</dbReference>
<dbReference type="AlphaFoldDB" id="G0R1G7"/>
<dbReference type="GO" id="GO:0005634">
    <property type="term" value="C:nucleus"/>
    <property type="evidence" value="ECO:0007669"/>
    <property type="project" value="TreeGrafter"/>
</dbReference>
<dbReference type="InParanoid" id="G0R1G7"/>
<dbReference type="Pfam" id="PF03367">
    <property type="entry name" value="Zn_ribbon_ZPR1"/>
    <property type="match status" value="2"/>
</dbReference>
<dbReference type="STRING" id="857967.G0R1G7"/>
<evidence type="ECO:0000313" key="7">
    <source>
        <dbReference type="Proteomes" id="UP000008983"/>
    </source>
</evidence>
<dbReference type="FunFam" id="2.20.25.420:FF:000001">
    <property type="entry name" value="Zinc finger protein ZPR1"/>
    <property type="match status" value="1"/>
</dbReference>
<feature type="domain" description="Zinc finger ZPR1-type" evidence="5">
    <location>
        <begin position="260"/>
        <end position="419"/>
    </location>
</feature>
<comment type="similarity">
    <text evidence="1">Belongs to the ZPR1 family.</text>
</comment>
<dbReference type="FunCoup" id="G0R1G7">
    <property type="interactions" value="406"/>
</dbReference>
<dbReference type="Pfam" id="PF22794">
    <property type="entry name" value="jr-ZPR1"/>
    <property type="match status" value="2"/>
</dbReference>
<keyword evidence="3" id="KW-0863">Zinc-finger</keyword>
<dbReference type="InterPro" id="IPR040141">
    <property type="entry name" value="ZPR1"/>
</dbReference>
<dbReference type="GeneID" id="14904775"/>